<dbReference type="InterPro" id="IPR050916">
    <property type="entry name" value="SCAN-C2H2_zinc_finger"/>
</dbReference>
<keyword evidence="1" id="KW-0805">Transcription regulation</keyword>
<feature type="domain" description="KRAB" evidence="6">
    <location>
        <begin position="235"/>
        <end position="290"/>
    </location>
</feature>
<name>A0A9F5IY87_PYTBI</name>
<reference evidence="8" key="1">
    <citation type="submission" date="2025-08" db="UniProtKB">
        <authorList>
            <consortium name="RefSeq"/>
        </authorList>
    </citation>
    <scope>IDENTIFICATION</scope>
    <source>
        <tissue evidence="8">Liver</tissue>
    </source>
</reference>
<dbReference type="InterPro" id="IPR036051">
    <property type="entry name" value="KRAB_dom_sf"/>
</dbReference>
<dbReference type="RefSeq" id="XP_025030420.1">
    <property type="nucleotide sequence ID" value="XM_025174652.1"/>
</dbReference>
<protein>
    <submittedName>
        <fullName evidence="8">Zinc finger protein 287-like isoform X3</fullName>
    </submittedName>
</protein>
<dbReference type="InterPro" id="IPR001909">
    <property type="entry name" value="KRAB"/>
</dbReference>
<feature type="compositionally biased region" description="Polar residues" evidence="4">
    <location>
        <begin position="7"/>
        <end position="16"/>
    </location>
</feature>
<feature type="domain" description="SCAN box" evidence="5">
    <location>
        <begin position="90"/>
        <end position="165"/>
    </location>
</feature>
<evidence type="ECO:0000313" key="8">
    <source>
        <dbReference type="RefSeq" id="XP_025030420.1"/>
    </source>
</evidence>
<evidence type="ECO:0000256" key="1">
    <source>
        <dbReference type="ARBA" id="ARBA00023015"/>
    </source>
</evidence>
<dbReference type="Gene3D" id="1.10.4020.10">
    <property type="entry name" value="DNA breaking-rejoining enzymes"/>
    <property type="match status" value="1"/>
</dbReference>
<keyword evidence="7" id="KW-1185">Reference proteome</keyword>
<keyword evidence="2" id="KW-0804">Transcription</keyword>
<gene>
    <name evidence="8" type="primary">LOC103067116</name>
</gene>
<dbReference type="SUPFAM" id="SSF109640">
    <property type="entry name" value="KRAB domain (Kruppel-associated box)"/>
    <property type="match status" value="1"/>
</dbReference>
<dbReference type="PROSITE" id="PS50804">
    <property type="entry name" value="SCAN_BOX"/>
    <property type="match status" value="1"/>
</dbReference>
<dbReference type="InterPro" id="IPR038269">
    <property type="entry name" value="SCAN_sf"/>
</dbReference>
<evidence type="ECO:0000259" key="5">
    <source>
        <dbReference type="PROSITE" id="PS50804"/>
    </source>
</evidence>
<dbReference type="CDD" id="cd07765">
    <property type="entry name" value="KRAB_A-box"/>
    <property type="match status" value="1"/>
</dbReference>
<dbReference type="SUPFAM" id="SSF47353">
    <property type="entry name" value="Retrovirus capsid dimerization domain-like"/>
    <property type="match status" value="1"/>
</dbReference>
<organism evidence="7 8">
    <name type="scientific">Python bivittatus</name>
    <name type="common">Burmese python</name>
    <name type="synonym">Python molurus bivittatus</name>
    <dbReference type="NCBI Taxonomy" id="176946"/>
    <lineage>
        <taxon>Eukaryota</taxon>
        <taxon>Metazoa</taxon>
        <taxon>Chordata</taxon>
        <taxon>Craniata</taxon>
        <taxon>Vertebrata</taxon>
        <taxon>Euteleostomi</taxon>
        <taxon>Lepidosauria</taxon>
        <taxon>Squamata</taxon>
        <taxon>Bifurcata</taxon>
        <taxon>Unidentata</taxon>
        <taxon>Episquamata</taxon>
        <taxon>Toxicofera</taxon>
        <taxon>Serpentes</taxon>
        <taxon>Henophidia</taxon>
        <taxon>Pythonidae</taxon>
        <taxon>Python</taxon>
    </lineage>
</organism>
<dbReference type="SMART" id="SM00349">
    <property type="entry name" value="KRAB"/>
    <property type="match status" value="1"/>
</dbReference>
<dbReference type="InterPro" id="IPR003309">
    <property type="entry name" value="SCAN_dom"/>
</dbReference>
<evidence type="ECO:0000256" key="2">
    <source>
        <dbReference type="ARBA" id="ARBA00023163"/>
    </source>
</evidence>
<dbReference type="Pfam" id="PF02023">
    <property type="entry name" value="SCAN"/>
    <property type="match status" value="1"/>
</dbReference>
<feature type="region of interest" description="Disordered" evidence="4">
    <location>
        <begin position="1"/>
        <end position="26"/>
    </location>
</feature>
<dbReference type="GeneID" id="103067116"/>
<sequence length="290" mass="32108">MALKNLSRASWCSSGPGNEKTFGGPEDSSALFGVALQDRERMETQPVASEGTGEGPSAVQPGSCGEIWARTGQKILEEESICSEVQCWPFRNVYYQDAKGPREICSHLHQLCLQWLQPERHTKTQMLDLVTLELFLAFLPMEVEHWVRECGAETSSQAVALAEGFFLSQAEEQKEQVSFLTAIAEYPKGRRNLAKEEPGQDISAGDRTTSLALVGPSPFSGGAERVAEPSAQGVVCFEEVAVYFSKEEWSQLDPYQKALHMEVMLENAGNVAFLVGENRRRTRNQSEQSL</sequence>
<evidence type="ECO:0000259" key="6">
    <source>
        <dbReference type="PROSITE" id="PS50805"/>
    </source>
</evidence>
<dbReference type="GO" id="GO:0006355">
    <property type="term" value="P:regulation of DNA-templated transcription"/>
    <property type="evidence" value="ECO:0007669"/>
    <property type="project" value="InterPro"/>
</dbReference>
<dbReference type="PROSITE" id="PS50805">
    <property type="entry name" value="KRAB"/>
    <property type="match status" value="1"/>
</dbReference>
<evidence type="ECO:0000313" key="7">
    <source>
        <dbReference type="Proteomes" id="UP000695026"/>
    </source>
</evidence>
<dbReference type="PANTHER" id="PTHR45935">
    <property type="entry name" value="PROTEIN ZBED8-RELATED"/>
    <property type="match status" value="1"/>
</dbReference>
<evidence type="ECO:0000256" key="4">
    <source>
        <dbReference type="SAM" id="MobiDB-lite"/>
    </source>
</evidence>
<dbReference type="SMART" id="SM00431">
    <property type="entry name" value="SCAN"/>
    <property type="match status" value="1"/>
</dbReference>
<dbReference type="Proteomes" id="UP000695026">
    <property type="component" value="Unplaced"/>
</dbReference>
<proteinExistence type="predicted"/>
<feature type="region of interest" description="Disordered" evidence="4">
    <location>
        <begin position="42"/>
        <end position="63"/>
    </location>
</feature>
<dbReference type="PANTHER" id="PTHR45935:SF15">
    <property type="entry name" value="SCAN BOX DOMAIN-CONTAINING PROTEIN"/>
    <property type="match status" value="1"/>
</dbReference>
<keyword evidence="3" id="KW-0539">Nucleus</keyword>
<dbReference type="AlphaFoldDB" id="A0A9F5IY87"/>
<dbReference type="Pfam" id="PF01352">
    <property type="entry name" value="KRAB"/>
    <property type="match status" value="1"/>
</dbReference>
<accession>A0A9F5IY87</accession>
<evidence type="ECO:0000256" key="3">
    <source>
        <dbReference type="ARBA" id="ARBA00023242"/>
    </source>
</evidence>
<dbReference type="Gene3D" id="6.10.140.140">
    <property type="match status" value="1"/>
</dbReference>
<dbReference type="FunFam" id="1.10.4020.10:FF:000005">
    <property type="entry name" value="Uncharacterized protein"/>
    <property type="match status" value="1"/>
</dbReference>